<keyword evidence="1" id="KW-0812">Transmembrane</keyword>
<comment type="caution">
    <text evidence="3">The sequence shown here is derived from an EMBL/GenBank/DDBJ whole genome shotgun (WGS) entry which is preliminary data.</text>
</comment>
<feature type="transmembrane region" description="Helical" evidence="1">
    <location>
        <begin position="331"/>
        <end position="352"/>
    </location>
</feature>
<dbReference type="AlphaFoldDB" id="A0A918Q0G1"/>
<dbReference type="PANTHER" id="PTHR23028">
    <property type="entry name" value="ACETYLTRANSFERASE"/>
    <property type="match status" value="1"/>
</dbReference>
<feature type="transmembrane region" description="Helical" evidence="1">
    <location>
        <begin position="184"/>
        <end position="202"/>
    </location>
</feature>
<proteinExistence type="predicted"/>
<organism evidence="3 4">
    <name type="scientific">Asticcacaulis endophyticus</name>
    <dbReference type="NCBI Taxonomy" id="1395890"/>
    <lineage>
        <taxon>Bacteria</taxon>
        <taxon>Pseudomonadati</taxon>
        <taxon>Pseudomonadota</taxon>
        <taxon>Alphaproteobacteria</taxon>
        <taxon>Caulobacterales</taxon>
        <taxon>Caulobacteraceae</taxon>
        <taxon>Asticcacaulis</taxon>
    </lineage>
</organism>
<reference evidence="3" key="1">
    <citation type="journal article" date="2014" name="Int. J. Syst. Evol. Microbiol.">
        <title>Complete genome sequence of Corynebacterium casei LMG S-19264T (=DSM 44701T), isolated from a smear-ripened cheese.</title>
        <authorList>
            <consortium name="US DOE Joint Genome Institute (JGI-PGF)"/>
            <person name="Walter F."/>
            <person name="Albersmeier A."/>
            <person name="Kalinowski J."/>
            <person name="Ruckert C."/>
        </authorList>
    </citation>
    <scope>NUCLEOTIDE SEQUENCE</scope>
    <source>
        <strain evidence="3">KCTC 32296</strain>
    </source>
</reference>
<feature type="domain" description="Acyltransferase 3" evidence="2">
    <location>
        <begin position="21"/>
        <end position="348"/>
    </location>
</feature>
<feature type="transmembrane region" description="Helical" evidence="1">
    <location>
        <begin position="21"/>
        <end position="39"/>
    </location>
</feature>
<dbReference type="GO" id="GO:0016747">
    <property type="term" value="F:acyltransferase activity, transferring groups other than amino-acyl groups"/>
    <property type="evidence" value="ECO:0007669"/>
    <property type="project" value="InterPro"/>
</dbReference>
<keyword evidence="1" id="KW-1133">Transmembrane helix</keyword>
<name>A0A918Q0G1_9CAUL</name>
<evidence type="ECO:0000256" key="1">
    <source>
        <dbReference type="SAM" id="Phobius"/>
    </source>
</evidence>
<reference evidence="3" key="2">
    <citation type="submission" date="2020-09" db="EMBL/GenBank/DDBJ databases">
        <authorList>
            <person name="Sun Q."/>
            <person name="Kim S."/>
        </authorList>
    </citation>
    <scope>NUCLEOTIDE SEQUENCE</scope>
    <source>
        <strain evidence="3">KCTC 32296</strain>
    </source>
</reference>
<evidence type="ECO:0000259" key="2">
    <source>
        <dbReference type="Pfam" id="PF01757"/>
    </source>
</evidence>
<dbReference type="GO" id="GO:0000271">
    <property type="term" value="P:polysaccharide biosynthetic process"/>
    <property type="evidence" value="ECO:0007669"/>
    <property type="project" value="TreeGrafter"/>
</dbReference>
<keyword evidence="4" id="KW-1185">Reference proteome</keyword>
<feature type="transmembrane region" description="Helical" evidence="1">
    <location>
        <begin position="214"/>
        <end position="233"/>
    </location>
</feature>
<dbReference type="RefSeq" id="WP_189485656.1">
    <property type="nucleotide sequence ID" value="NZ_BMZB01000001.1"/>
</dbReference>
<keyword evidence="3" id="KW-0012">Acyltransferase</keyword>
<dbReference type="Pfam" id="PF01757">
    <property type="entry name" value="Acyl_transf_3"/>
    <property type="match status" value="1"/>
</dbReference>
<feature type="transmembrane region" description="Helical" evidence="1">
    <location>
        <begin position="297"/>
        <end position="316"/>
    </location>
</feature>
<accession>A0A918Q0G1</accession>
<evidence type="ECO:0000313" key="3">
    <source>
        <dbReference type="EMBL" id="GGZ29189.1"/>
    </source>
</evidence>
<dbReference type="PANTHER" id="PTHR23028:SF131">
    <property type="entry name" value="BLR2367 PROTEIN"/>
    <property type="match status" value="1"/>
</dbReference>
<dbReference type="Proteomes" id="UP000662572">
    <property type="component" value="Unassembled WGS sequence"/>
</dbReference>
<feature type="transmembrane region" description="Helical" evidence="1">
    <location>
        <begin position="154"/>
        <end position="172"/>
    </location>
</feature>
<dbReference type="InterPro" id="IPR002656">
    <property type="entry name" value="Acyl_transf_3_dom"/>
</dbReference>
<keyword evidence="3" id="KW-0808">Transferase</keyword>
<feature type="transmembrane region" description="Helical" evidence="1">
    <location>
        <begin position="59"/>
        <end position="77"/>
    </location>
</feature>
<feature type="transmembrane region" description="Helical" evidence="1">
    <location>
        <begin position="262"/>
        <end position="285"/>
    </location>
</feature>
<feature type="transmembrane region" description="Helical" evidence="1">
    <location>
        <begin position="240"/>
        <end position="256"/>
    </location>
</feature>
<keyword evidence="1" id="KW-0472">Membrane</keyword>
<feature type="transmembrane region" description="Helical" evidence="1">
    <location>
        <begin position="98"/>
        <end position="121"/>
    </location>
</feature>
<gene>
    <name evidence="3" type="ORF">GCM10011273_14000</name>
</gene>
<dbReference type="EMBL" id="BMZB01000001">
    <property type="protein sequence ID" value="GGZ29189.1"/>
    <property type="molecule type" value="Genomic_DNA"/>
</dbReference>
<dbReference type="InterPro" id="IPR050879">
    <property type="entry name" value="Acyltransferase_3"/>
</dbReference>
<dbReference type="GO" id="GO:0016020">
    <property type="term" value="C:membrane"/>
    <property type="evidence" value="ECO:0007669"/>
    <property type="project" value="TreeGrafter"/>
</dbReference>
<evidence type="ECO:0000313" key="4">
    <source>
        <dbReference type="Proteomes" id="UP000662572"/>
    </source>
</evidence>
<protein>
    <submittedName>
        <fullName evidence="3">Acyltransferase</fullName>
    </submittedName>
</protein>
<sequence>MNSDSRPRDARVEAVPRKGAASLDVLRFLAAGFILVYHFGQNAPVILPELSPLFDQGWLATDFFLILSGFVLSRAYGARLAAGRIATGTFMLRRIGRLWPSHMVVLLLLAVLIVGGTALGYPPNHPEKYSLIDFVSQVFMVHGWGGFEEPGWNVPTWTLSALIVCYALFTLYARHVQTMSRAGLAALLTVVMVAAFAGAHAVDHAFADLPFRFALMRAVPLFVAGTLIERLLAPVSIEKSAFFAGLVAAVLAIVALETQGRGLISDVIGLSLLAAIIGLGGAVSLRGNHLTHQMGRASFSLFLTHSLVGAVWFALIPKVTDRFDLSVTAQWAVWGSGIVTAIVVAFVFEALVDRPLSQWVQKRLSSGSGTGL</sequence>